<accession>A0A7M7N5J2</accession>
<dbReference type="Pfam" id="PF13086">
    <property type="entry name" value="AAA_11"/>
    <property type="match status" value="1"/>
</dbReference>
<feature type="region of interest" description="Disordered" evidence="5">
    <location>
        <begin position="945"/>
        <end position="970"/>
    </location>
</feature>
<evidence type="ECO:0000256" key="4">
    <source>
        <dbReference type="ARBA" id="ARBA00022833"/>
    </source>
</evidence>
<dbReference type="GO" id="GO:0008270">
    <property type="term" value="F:zinc ion binding"/>
    <property type="evidence" value="ECO:0007669"/>
    <property type="project" value="UniProtKB-KW"/>
</dbReference>
<dbReference type="PANTHER" id="PTHR10887">
    <property type="entry name" value="DNA2/NAM7 HELICASE FAMILY"/>
    <property type="match status" value="1"/>
</dbReference>
<feature type="domain" description="NF-X1-type" evidence="6">
    <location>
        <begin position="1695"/>
        <end position="1712"/>
    </location>
</feature>
<dbReference type="SMART" id="SM00438">
    <property type="entry name" value="ZnF_NFX"/>
    <property type="match status" value="6"/>
</dbReference>
<dbReference type="InParanoid" id="A0A7M7N5J2"/>
<dbReference type="KEGG" id="spu:105436447"/>
<dbReference type="InterPro" id="IPR041677">
    <property type="entry name" value="DNA2/NAM7_AAA_11"/>
</dbReference>
<dbReference type="CDD" id="cd18808">
    <property type="entry name" value="SF1_C_Upf1"/>
    <property type="match status" value="1"/>
</dbReference>
<reference evidence="7" key="2">
    <citation type="submission" date="2021-01" db="UniProtKB">
        <authorList>
            <consortium name="EnsemblMetazoa"/>
        </authorList>
    </citation>
    <scope>IDENTIFICATION</scope>
</reference>
<feature type="compositionally biased region" description="Basic and acidic residues" evidence="5">
    <location>
        <begin position="466"/>
        <end position="480"/>
    </location>
</feature>
<dbReference type="InterPro" id="IPR045055">
    <property type="entry name" value="DNA2/NAM7-like"/>
</dbReference>
<keyword evidence="2" id="KW-0677">Repeat</keyword>
<dbReference type="InterPro" id="IPR047187">
    <property type="entry name" value="SF1_C_Upf1"/>
</dbReference>
<proteinExistence type="predicted"/>
<evidence type="ECO:0000256" key="2">
    <source>
        <dbReference type="ARBA" id="ARBA00022737"/>
    </source>
</evidence>
<feature type="domain" description="NF-X1-type" evidence="6">
    <location>
        <begin position="1451"/>
        <end position="1471"/>
    </location>
</feature>
<feature type="region of interest" description="Disordered" evidence="5">
    <location>
        <begin position="1"/>
        <end position="92"/>
    </location>
</feature>
<dbReference type="GO" id="GO:0004386">
    <property type="term" value="F:helicase activity"/>
    <property type="evidence" value="ECO:0007669"/>
    <property type="project" value="InterPro"/>
</dbReference>
<protein>
    <recommendedName>
        <fullName evidence="6">NF-X1-type domain-containing protein</fullName>
    </recommendedName>
</protein>
<dbReference type="GO" id="GO:0003723">
    <property type="term" value="F:RNA binding"/>
    <property type="evidence" value="ECO:0000318"/>
    <property type="project" value="GO_Central"/>
</dbReference>
<feature type="compositionally biased region" description="Basic residues" evidence="5">
    <location>
        <begin position="1"/>
        <end position="12"/>
    </location>
</feature>
<feature type="compositionally biased region" description="Basic and acidic residues" evidence="5">
    <location>
        <begin position="13"/>
        <end position="60"/>
    </location>
</feature>
<name>A0A7M7N5J2_STRPU</name>
<keyword evidence="4" id="KW-0862">Zinc</keyword>
<feature type="region of interest" description="Disordered" evidence="5">
    <location>
        <begin position="459"/>
        <end position="494"/>
    </location>
</feature>
<dbReference type="RefSeq" id="XP_030831562.1">
    <property type="nucleotide sequence ID" value="XM_030975702.1"/>
</dbReference>
<evidence type="ECO:0000259" key="6">
    <source>
        <dbReference type="SMART" id="SM00438"/>
    </source>
</evidence>
<evidence type="ECO:0000256" key="3">
    <source>
        <dbReference type="ARBA" id="ARBA00022771"/>
    </source>
</evidence>
<feature type="domain" description="NF-X1-type" evidence="6">
    <location>
        <begin position="1425"/>
        <end position="1448"/>
    </location>
</feature>
<keyword evidence="8" id="KW-1185">Reference proteome</keyword>
<evidence type="ECO:0000313" key="7">
    <source>
        <dbReference type="EnsemblMetazoa" id="XP_030831562"/>
    </source>
</evidence>
<organism evidence="7 8">
    <name type="scientific">Strongylocentrotus purpuratus</name>
    <name type="common">Purple sea urchin</name>
    <dbReference type="NCBI Taxonomy" id="7668"/>
    <lineage>
        <taxon>Eukaryota</taxon>
        <taxon>Metazoa</taxon>
        <taxon>Echinodermata</taxon>
        <taxon>Eleutherozoa</taxon>
        <taxon>Echinozoa</taxon>
        <taxon>Echinoidea</taxon>
        <taxon>Euechinoidea</taxon>
        <taxon>Echinacea</taxon>
        <taxon>Camarodonta</taxon>
        <taxon>Echinidea</taxon>
        <taxon>Strongylocentrotidae</taxon>
        <taxon>Strongylocentrotus</taxon>
    </lineage>
</organism>
<dbReference type="OrthoDB" id="2423195at2759"/>
<evidence type="ECO:0000256" key="5">
    <source>
        <dbReference type="SAM" id="MobiDB-lite"/>
    </source>
</evidence>
<feature type="region of interest" description="Disordered" evidence="5">
    <location>
        <begin position="2080"/>
        <end position="2106"/>
    </location>
</feature>
<feature type="region of interest" description="Disordered" evidence="5">
    <location>
        <begin position="227"/>
        <end position="288"/>
    </location>
</feature>
<feature type="domain" description="NF-X1-type" evidence="6">
    <location>
        <begin position="1559"/>
        <end position="1578"/>
    </location>
</feature>
<evidence type="ECO:0000256" key="1">
    <source>
        <dbReference type="ARBA" id="ARBA00022723"/>
    </source>
</evidence>
<reference evidence="8" key="1">
    <citation type="submission" date="2015-02" db="EMBL/GenBank/DDBJ databases">
        <title>Genome sequencing for Strongylocentrotus purpuratus.</title>
        <authorList>
            <person name="Murali S."/>
            <person name="Liu Y."/>
            <person name="Vee V."/>
            <person name="English A."/>
            <person name="Wang M."/>
            <person name="Skinner E."/>
            <person name="Han Y."/>
            <person name="Muzny D.M."/>
            <person name="Worley K.C."/>
            <person name="Gibbs R.A."/>
        </authorList>
    </citation>
    <scope>NUCLEOTIDE SEQUENCE</scope>
</reference>
<feature type="compositionally biased region" description="Basic and acidic residues" evidence="5">
    <location>
        <begin position="227"/>
        <end position="242"/>
    </location>
</feature>
<dbReference type="GeneID" id="105436447"/>
<feature type="domain" description="NF-X1-type" evidence="6">
    <location>
        <begin position="1770"/>
        <end position="1788"/>
    </location>
</feature>
<dbReference type="Pfam" id="PF25396">
    <property type="entry name" value="ZNFX1"/>
    <property type="match status" value="1"/>
</dbReference>
<dbReference type="SUPFAM" id="SSF52540">
    <property type="entry name" value="P-loop containing nucleoside triphosphate hydrolases"/>
    <property type="match status" value="1"/>
</dbReference>
<feature type="domain" description="NF-X1-type" evidence="6">
    <location>
        <begin position="1640"/>
        <end position="1661"/>
    </location>
</feature>
<dbReference type="Gene3D" id="3.40.50.300">
    <property type="entry name" value="P-loop containing nucleotide triphosphate hydrolases"/>
    <property type="match status" value="2"/>
</dbReference>
<sequence>MSIRQNWRKGSRQRGDAMMDESFRGDDFRGEERDTEEEREREPDRERGAGREVGCERGDNKGGPFRQGGTSGAVTDRDNGMSIGQNWREGNRDRGDAMMAKSIGGDNDTWRRQNWREGRRERADAMMAESIGGDNETWRRQNWREGSRERADAMMAESIGGDNSKWRRQNWREGSRERGNAMMGESIWGDNSKWRRQNWREGSRDRGDTMMDESFRGHKFRRAVLDPEGEREKGYGGERRADNTGGPFRQRYNDRQQDGPRYVPARGRGQRGGHMDQNAATTRRKGYRTQENTRYGQTQGKYPNNRGYFRPLSSRLLSEILEKDPTEAATELGSLKGNLRVGLNEDSMDEVRQHLFWEALAFICGALGAEQTVIMLLTMSLDSKLCRQHLLTFLTNLRRPGENIDARRLNLLKNVITVFQSAMQSLPSRASDLKVAVTLISDAVADMDEDDKRDDIMESIKSLSSHNEDIEKERERKRQMDGISKNPPPDDFRQQDILPTAKELQPGYQPFLRPHLTRGVYADADHYLDVQFRLLKEDFIYPLRKGISEYLSFKKTNPDKRAKLQDVRIYEEAYYDKSVRDFFGISHYMAFKRIPLVRWHSTKRLMYGSLLILSTDDFKSYIFATVAKRDVQDLEKGMVAITLVDKEDASCLHNKSFVMAESSVFFEAYRPVLLGLQRMTGPCLPFSQYTLSTFHDVKPPSYLHDRMVTKDDEMVINPCSIDISPLLKDVKRCSPIVDVLDDGAWPDIDDVQLDQSQYEAAKTALTKELSVIQGPPGTGKTYIGLKIVETLLLNREIWSSEENPSPILLVSYTNHALDQFLEGILTFHDTGIVRVGSRSKSEKLQPFKLNRMVGRWGREYVQRRVRHVKKEVDGAKRRVERTQARIEGATRGIINEDELRPFMILEHNNSLLRLSHLKHSNSWLVEWLLCERHYDRDWNQQEKRDNLEQRDNLQEQERKESPKRGPVANKATIKVEYERSAIESERMIDDEFVEESSDEEEDEDYPFLGLDLNDLNKAEDGILRKFIQMKMSGKDVLDPGALQSVIDVWSMHPNDRWALYQSWLQSYLKQLKGKLPAYELEFKQLCGQLDEAKNVLKYQILRQATIIGMTTTGAANHQQVLQRVRPKIVIVEEAAEVLEAHIITALNASCQQLILIGDHQQLRPKPNVYLLAKKYHLDVSLFERLINNEFPHSQLELQHRMRIELSDLMRRNFYDNLRDHETVKRYESLKAVQKDIFFLDHAEPENEMEDTQSHYNLHEARLVVALCYYFLQQGYKSDKITILTAYTGQLLKIMQIMDHSKFEGVKVTSIDNYQGEENDIILLSFVRSNNHGRIGFLGISNRVCVSLSRAKKGLYCVGNFTLFAEKSELWKGIVTDLESMGSIGYSLRLQCTNHPEEMTAVKTVDDFKKVPLGGCSRDCDTRLDCGHVCRLKCHPTYIIHKCKAPCSKVICERNHKCPKLCSETCLTSCSVIVERILPCRHVCKRECKADIRSIECEEKVEKTLGCSHVHLLPCHMPTKGLEKKCEAIINKELQCGHRKIEKCNGKGRCDEIVLKVLGCNHTCQAACHNDPKNIECKENVEKTLPCGHKMKIICSTEVETEVCKARCSKQLPCDHICKERCGVDCTENCTEMITRNDWPCGHEVTVKCCDESDACYIVCEEILICGHKCKGTCGKCSQGRYHHPCIETCKKKLVCGHECALKCDAPCLSCKKKCPRRCRHSQCKHPCSEPCDVCMKRCNWKCEHYECKTLCCEPCDRPPCNKPCPKIQKCGHPCIGLCGEICPNKCRICDKEDLEQRFFGTEDIQTARYIQLEDCGHNFEVGGLDKFLGLSTESDGAETFTKLSVKTCPRCEKNIQLSRRYGNILRESSAIKSRIVEKVQDARNRNDDKQLLRKVHSAFKSARETIRLLSLKSSTGIHSTLFGELAESRKSLVNRPFLYKLHELLKASTEELRRHGKSAPNVLKDQLANHLWNEMNRVTIMCDLAEVLMGGATDSTEVPRLLHILGRDMNMTLAHDLLNGIRTANGISHTGSGLPTFNRPPRLSFDITMWFICAKGHPVSKHQLKKGACEDCDLEKAGQERARSEASVDVGHPRQNVPEERGFGGRLFHRGTGPFESFIFRR</sequence>
<dbReference type="PANTHER" id="PTHR10887:SF341">
    <property type="entry name" value="NFX1-TYPE ZINC FINGER-CONTAINING PROTEIN 1"/>
    <property type="match status" value="1"/>
</dbReference>
<dbReference type="CDD" id="cd17936">
    <property type="entry name" value="EEXXEc_NFX1"/>
    <property type="match status" value="1"/>
</dbReference>
<dbReference type="InterPro" id="IPR027417">
    <property type="entry name" value="P-loop_NTPase"/>
</dbReference>
<dbReference type="Pfam" id="PF13087">
    <property type="entry name" value="AAA_12"/>
    <property type="match status" value="1"/>
</dbReference>
<dbReference type="FunFam" id="3.40.50.300:FF:002692">
    <property type="entry name" value="Zinc finger, NFX1-type-containing 1"/>
    <property type="match status" value="1"/>
</dbReference>
<evidence type="ECO:0000313" key="8">
    <source>
        <dbReference type="Proteomes" id="UP000007110"/>
    </source>
</evidence>
<dbReference type="InterPro" id="IPR057373">
    <property type="entry name" value="ZNFX1"/>
</dbReference>
<keyword evidence="3" id="KW-0863">Zinc-finger</keyword>
<dbReference type="FunFam" id="3.40.50.300:FF:000742">
    <property type="entry name" value="NFX1-type zinc finger-containing protein 1"/>
    <property type="match status" value="1"/>
</dbReference>
<dbReference type="OMA" id="CRPKTTY"/>
<feature type="compositionally biased region" description="Basic and acidic residues" evidence="5">
    <location>
        <begin position="945"/>
        <end position="963"/>
    </location>
</feature>
<dbReference type="InterPro" id="IPR000967">
    <property type="entry name" value="Znf_NFX1"/>
</dbReference>
<dbReference type="GO" id="GO:0031048">
    <property type="term" value="P:regulatory ncRNA-mediated heterochromatin formation"/>
    <property type="evidence" value="ECO:0000318"/>
    <property type="project" value="GO_Central"/>
</dbReference>
<dbReference type="Proteomes" id="UP000007110">
    <property type="component" value="Unassembled WGS sequence"/>
</dbReference>
<keyword evidence="1" id="KW-0479">Metal-binding</keyword>
<dbReference type="GO" id="GO:0031380">
    <property type="term" value="C:nuclear RNA-directed RNA polymerase complex"/>
    <property type="evidence" value="ECO:0000318"/>
    <property type="project" value="GO_Central"/>
</dbReference>
<dbReference type="InterPro" id="IPR041679">
    <property type="entry name" value="DNA2/NAM7-like_C"/>
</dbReference>
<dbReference type="EnsemblMetazoa" id="XM_030975702">
    <property type="protein sequence ID" value="XP_030831562"/>
    <property type="gene ID" value="LOC105436447"/>
</dbReference>